<protein>
    <submittedName>
        <fullName evidence="2">Uncharacterized protein</fullName>
    </submittedName>
</protein>
<sequence length="92" mass="9297">MRDSTRRTIRTSLQTALSLAAAAPLIVDASGIPQTAWGIGAGLAVAAGVTRVMALPAVDGLLPSWLRMAPAKAPLPDPTAVDPAAPDAASRE</sequence>
<dbReference type="AlphaFoldDB" id="A0AB39TJQ1"/>
<dbReference type="EMBL" id="CP163445">
    <property type="protein sequence ID" value="XDQ79425.1"/>
    <property type="molecule type" value="Genomic_DNA"/>
</dbReference>
<dbReference type="RefSeq" id="WP_369183338.1">
    <property type="nucleotide sequence ID" value="NZ_CP163445.1"/>
</dbReference>
<name>A0AB39TJQ1_9ACTN</name>
<evidence type="ECO:0000313" key="2">
    <source>
        <dbReference type="EMBL" id="XDQ79425.1"/>
    </source>
</evidence>
<feature type="region of interest" description="Disordered" evidence="1">
    <location>
        <begin position="72"/>
        <end position="92"/>
    </location>
</feature>
<accession>A0AB39TJQ1</accession>
<reference evidence="2" key="1">
    <citation type="submission" date="2024-07" db="EMBL/GenBank/DDBJ databases">
        <authorList>
            <person name="Yu S.T."/>
        </authorList>
    </citation>
    <scope>NUCLEOTIDE SEQUENCE</scope>
    <source>
        <strain evidence="2">Y1</strain>
    </source>
</reference>
<gene>
    <name evidence="2" type="ORF">AB2U05_13605</name>
</gene>
<feature type="compositionally biased region" description="Low complexity" evidence="1">
    <location>
        <begin position="78"/>
        <end position="92"/>
    </location>
</feature>
<organism evidence="2">
    <name type="scientific">Streptomyces sp. Y1</name>
    <dbReference type="NCBI Taxonomy" id="3238634"/>
    <lineage>
        <taxon>Bacteria</taxon>
        <taxon>Bacillati</taxon>
        <taxon>Actinomycetota</taxon>
        <taxon>Actinomycetes</taxon>
        <taxon>Kitasatosporales</taxon>
        <taxon>Streptomycetaceae</taxon>
        <taxon>Streptomyces</taxon>
    </lineage>
</organism>
<proteinExistence type="predicted"/>
<evidence type="ECO:0000256" key="1">
    <source>
        <dbReference type="SAM" id="MobiDB-lite"/>
    </source>
</evidence>